<organism evidence="1">
    <name type="scientific">marine sediment metagenome</name>
    <dbReference type="NCBI Taxonomy" id="412755"/>
    <lineage>
        <taxon>unclassified sequences</taxon>
        <taxon>metagenomes</taxon>
        <taxon>ecological metagenomes</taxon>
    </lineage>
</organism>
<feature type="non-terminal residue" evidence="1">
    <location>
        <position position="1"/>
    </location>
</feature>
<accession>X1IFQ7</accession>
<evidence type="ECO:0000313" key="1">
    <source>
        <dbReference type="EMBL" id="GAH56408.1"/>
    </source>
</evidence>
<feature type="non-terminal residue" evidence="1">
    <location>
        <position position="293"/>
    </location>
</feature>
<sequence>ARTEYISCAALDSTHFVVGFQDWDVLLGICMIGVVTEDAIAYGSKYEFNAADAAYVSCAALDSTHFVVGFMDFGGDSYGIAMIGVVTGDVIAYGSEYEFNAANTFYVSCAALDSNHFVVGFMDFGGDYYGIAMIGVVTGDVIAYGSEYEFNAADTEYVSCAALDSTHFVVGFMNYDVLLGICMIGVVTGDVIAYGSEYEFNAVETAFVSCARLDDTHFVVGFMDFGGDFYGIAMIGVVTGDAIAYGSEYEFNAARSDDVSCARLDDTHFVVGFMDYGGDSYGIAMIGTFPLEV</sequence>
<protein>
    <submittedName>
        <fullName evidence="1">Uncharacterized protein</fullName>
    </submittedName>
</protein>
<reference evidence="1" key="1">
    <citation type="journal article" date="2014" name="Front. Microbiol.">
        <title>High frequency of phylogenetically diverse reductive dehalogenase-homologous genes in deep subseafloor sedimentary metagenomes.</title>
        <authorList>
            <person name="Kawai M."/>
            <person name="Futagami T."/>
            <person name="Toyoda A."/>
            <person name="Takaki Y."/>
            <person name="Nishi S."/>
            <person name="Hori S."/>
            <person name="Arai W."/>
            <person name="Tsubouchi T."/>
            <person name="Morono Y."/>
            <person name="Uchiyama I."/>
            <person name="Ito T."/>
            <person name="Fujiyama A."/>
            <person name="Inagaki F."/>
            <person name="Takami H."/>
        </authorList>
    </citation>
    <scope>NUCLEOTIDE SEQUENCE</scope>
    <source>
        <strain evidence="1">Expedition CK06-06</strain>
    </source>
</reference>
<dbReference type="EMBL" id="BARU01018432">
    <property type="protein sequence ID" value="GAH56408.1"/>
    <property type="molecule type" value="Genomic_DNA"/>
</dbReference>
<name>X1IFQ7_9ZZZZ</name>
<comment type="caution">
    <text evidence="1">The sequence shown here is derived from an EMBL/GenBank/DDBJ whole genome shotgun (WGS) entry which is preliminary data.</text>
</comment>
<proteinExistence type="predicted"/>
<gene>
    <name evidence="1" type="ORF">S03H2_30466</name>
</gene>
<dbReference type="AlphaFoldDB" id="X1IFQ7"/>